<dbReference type="Gene3D" id="3.40.50.1820">
    <property type="entry name" value="alpha/beta hydrolase"/>
    <property type="match status" value="1"/>
</dbReference>
<dbReference type="InterPro" id="IPR029058">
    <property type="entry name" value="AB_hydrolase_fold"/>
</dbReference>
<dbReference type="InterPro" id="IPR013830">
    <property type="entry name" value="SGNH_hydro"/>
</dbReference>
<organism evidence="5 6">
    <name type="scientific">Paraphaeosphaeria minitans</name>
    <dbReference type="NCBI Taxonomy" id="565426"/>
    <lineage>
        <taxon>Eukaryota</taxon>
        <taxon>Fungi</taxon>
        <taxon>Dikarya</taxon>
        <taxon>Ascomycota</taxon>
        <taxon>Pezizomycotina</taxon>
        <taxon>Dothideomycetes</taxon>
        <taxon>Pleosporomycetidae</taxon>
        <taxon>Pleosporales</taxon>
        <taxon>Massarineae</taxon>
        <taxon>Didymosphaeriaceae</taxon>
        <taxon>Paraphaeosphaeria</taxon>
    </lineage>
</organism>
<feature type="signal peptide" evidence="1">
    <location>
        <begin position="1"/>
        <end position="20"/>
    </location>
</feature>
<dbReference type="InterPro" id="IPR037459">
    <property type="entry name" value="RhgT-like"/>
</dbReference>
<dbReference type="SUPFAM" id="SSF53474">
    <property type="entry name" value="alpha/beta-Hydrolases"/>
    <property type="match status" value="1"/>
</dbReference>
<gene>
    <name evidence="5" type="ORF">PMIN01_10740</name>
</gene>
<accession>A0A9P6KLN7</accession>
<evidence type="ECO:0000259" key="3">
    <source>
        <dbReference type="Pfam" id="PF08386"/>
    </source>
</evidence>
<feature type="domain" description="Peptidase S33 tripeptidyl aminopeptidase-like C-terminal" evidence="3">
    <location>
        <begin position="603"/>
        <end position="705"/>
    </location>
</feature>
<keyword evidence="1" id="KW-0732">Signal</keyword>
<dbReference type="SUPFAM" id="SSF52266">
    <property type="entry name" value="SGNH hydrolase"/>
    <property type="match status" value="1"/>
</dbReference>
<evidence type="ECO:0008006" key="7">
    <source>
        <dbReference type="Google" id="ProtNLM"/>
    </source>
</evidence>
<evidence type="ECO:0000259" key="4">
    <source>
        <dbReference type="Pfam" id="PF13472"/>
    </source>
</evidence>
<dbReference type="OrthoDB" id="425534at2759"/>
<keyword evidence="6" id="KW-1185">Reference proteome</keyword>
<sequence length="716" mass="76756">MALRAILSTLLLAHLSITSSTSKDELSEHEHDKPAAFFLAGDSTTAIQSKGGGGWGDGFLATLESPAYGVNKGHNGATTVSFVKGGDWATVLDLVKNATDTYYVFVTIQFGHNDQKPANNVSIAQFKTNLASLASDVQELGATPLLFTSLSRRNFNGTQFIQDLGDVADATREVAAGSHVALIDLNAAARKYVQAIGSANADKYNLVAGDRTYLNAHGSEVFGRIVTLCTDLKWTPCYDNFTCARLIVPLDYANPHVGNTTIAYIKLPSATQPAEDILYNPGGPGNSGVDAVLHGSAQLLNTLGTTYNLIGFDPRGVNNSGPSLSCFPGDPASEALFKSQFHRPINSKSPESLARQFEIAGAWGNWCSSVHGNDSARYAGTVATARDMLNYAEKKAVAEGRKAEEAKLWYWGVSYGTVLGSTYATLFPDRIGRLILDGVVDVETYYKNNVSGLSQSDEAVSSFAKACHTVGRHKCAFYSSAAEDITKRMRNVIKDVRKDPIPVVDSTMSPVLVTYEDLVFTLFALLYNPVQGFPLLAQIFAELEQRNGSSLALTVQAVSPTGVDYGGLISCMDSIKVPGVYNISTTAMWEQHVKDEDSQSQWVGDSWATVSLLCRKMDIVPPESQRFNGLPGAKETSFPLLFIGNTIDPITPIAGAREMSDLFPGSVLLTQDSIGHTSLAASSACTSHNVQQYLGGVLPAANTICDTESVPFVTDV</sequence>
<evidence type="ECO:0000256" key="1">
    <source>
        <dbReference type="SAM" id="SignalP"/>
    </source>
</evidence>
<feature type="domain" description="SGNH hydrolase-type esterase" evidence="4">
    <location>
        <begin position="40"/>
        <end position="218"/>
    </location>
</feature>
<dbReference type="InterPro" id="IPR036514">
    <property type="entry name" value="SGNH_hydro_sf"/>
</dbReference>
<dbReference type="AlphaFoldDB" id="A0A9P6KLN7"/>
<dbReference type="Pfam" id="PF13472">
    <property type="entry name" value="Lipase_GDSL_2"/>
    <property type="match status" value="1"/>
</dbReference>
<evidence type="ECO:0000259" key="2">
    <source>
        <dbReference type="Pfam" id="PF00561"/>
    </source>
</evidence>
<name>A0A9P6KLN7_9PLEO</name>
<reference evidence="5" key="1">
    <citation type="journal article" date="2020" name="Mol. Plant Microbe Interact.">
        <title>Genome Sequence of the Biocontrol Agent Coniothyrium minitans strain Conio (IMI 134523).</title>
        <authorList>
            <person name="Patel D."/>
            <person name="Shittu T.A."/>
            <person name="Baroncelli R."/>
            <person name="Muthumeenakshi S."/>
            <person name="Osborne T.H."/>
            <person name="Janganan T.K."/>
            <person name="Sreenivasaprasad S."/>
        </authorList>
    </citation>
    <scope>NUCLEOTIDE SEQUENCE</scope>
    <source>
        <strain evidence="5">Conio</strain>
    </source>
</reference>
<dbReference type="Pfam" id="PF08386">
    <property type="entry name" value="Abhydrolase_4"/>
    <property type="match status" value="1"/>
</dbReference>
<dbReference type="EMBL" id="WJXW01000012">
    <property type="protein sequence ID" value="KAF9731723.1"/>
    <property type="molecule type" value="Genomic_DNA"/>
</dbReference>
<comment type="caution">
    <text evidence="5">The sequence shown here is derived from an EMBL/GenBank/DDBJ whole genome shotgun (WGS) entry which is preliminary data.</text>
</comment>
<dbReference type="Gene3D" id="3.40.50.1110">
    <property type="entry name" value="SGNH hydrolase"/>
    <property type="match status" value="1"/>
</dbReference>
<evidence type="ECO:0000313" key="6">
    <source>
        <dbReference type="Proteomes" id="UP000756921"/>
    </source>
</evidence>
<feature type="chain" id="PRO_5040330721" description="Peptidase S33 tripeptidyl aminopeptidase-like C-terminal domain-containing protein" evidence="1">
    <location>
        <begin position="21"/>
        <end position="716"/>
    </location>
</feature>
<dbReference type="Proteomes" id="UP000756921">
    <property type="component" value="Unassembled WGS sequence"/>
</dbReference>
<dbReference type="CDD" id="cd01821">
    <property type="entry name" value="Rhamnogalacturan_acetylesterase_like"/>
    <property type="match status" value="1"/>
</dbReference>
<dbReference type="InterPro" id="IPR013595">
    <property type="entry name" value="Pept_S33_TAP-like_C"/>
</dbReference>
<dbReference type="InterPro" id="IPR000073">
    <property type="entry name" value="AB_hydrolase_1"/>
</dbReference>
<evidence type="ECO:0000313" key="5">
    <source>
        <dbReference type="EMBL" id="KAF9731723.1"/>
    </source>
</evidence>
<dbReference type="PANTHER" id="PTHR43695">
    <property type="entry name" value="PUTATIVE (AFU_ORTHOLOGUE AFUA_2G17250)-RELATED"/>
    <property type="match status" value="1"/>
</dbReference>
<protein>
    <recommendedName>
        <fullName evidence="7">Peptidase S33 tripeptidyl aminopeptidase-like C-terminal domain-containing protein</fullName>
    </recommendedName>
</protein>
<proteinExistence type="predicted"/>
<dbReference type="Pfam" id="PF00561">
    <property type="entry name" value="Abhydrolase_1"/>
    <property type="match status" value="1"/>
</dbReference>
<feature type="domain" description="AB hydrolase-1" evidence="2">
    <location>
        <begin position="277"/>
        <end position="439"/>
    </location>
</feature>
<dbReference type="GO" id="GO:0016787">
    <property type="term" value="F:hydrolase activity"/>
    <property type="evidence" value="ECO:0007669"/>
    <property type="project" value="InterPro"/>
</dbReference>
<dbReference type="PANTHER" id="PTHR43695:SF2">
    <property type="entry name" value="PUTATIVE (AFU_ORTHOLOGUE AFUA_2G17250)-RELATED"/>
    <property type="match status" value="1"/>
</dbReference>